<evidence type="ECO:0000313" key="2">
    <source>
        <dbReference type="Proteomes" id="UP001597469"/>
    </source>
</evidence>
<dbReference type="RefSeq" id="WP_381525253.1">
    <property type="nucleotide sequence ID" value="NZ_JBHULN010000012.1"/>
</dbReference>
<evidence type="ECO:0000313" key="1">
    <source>
        <dbReference type="EMBL" id="MFD2572659.1"/>
    </source>
</evidence>
<dbReference type="Proteomes" id="UP001597469">
    <property type="component" value="Unassembled WGS sequence"/>
</dbReference>
<keyword evidence="2" id="KW-1185">Reference proteome</keyword>
<dbReference type="EMBL" id="JBHULN010000012">
    <property type="protein sequence ID" value="MFD2572659.1"/>
    <property type="molecule type" value="Genomic_DNA"/>
</dbReference>
<sequence>MLVPSLELHHLKTIRQYDSLTSHNKSKTLIHRYWFEWCHRRDLSSVVIELELLDKDYNLITSTLINLPQTKVTGYAMTTQSPVLQPLYDTPVCVKIDDLVREPPAVWFRYLTITGFTTRSAVVTDKLTGLYVDSSEL</sequence>
<gene>
    <name evidence="1" type="ORF">ACFSUS_18615</name>
</gene>
<organism evidence="1 2">
    <name type="scientific">Spirosoma soli</name>
    <dbReference type="NCBI Taxonomy" id="1770529"/>
    <lineage>
        <taxon>Bacteria</taxon>
        <taxon>Pseudomonadati</taxon>
        <taxon>Bacteroidota</taxon>
        <taxon>Cytophagia</taxon>
        <taxon>Cytophagales</taxon>
        <taxon>Cytophagaceae</taxon>
        <taxon>Spirosoma</taxon>
    </lineage>
</organism>
<protein>
    <submittedName>
        <fullName evidence="1">Uncharacterized protein</fullName>
    </submittedName>
</protein>
<accession>A0ABW5M7H9</accession>
<comment type="caution">
    <text evidence="1">The sequence shown here is derived from an EMBL/GenBank/DDBJ whole genome shotgun (WGS) entry which is preliminary data.</text>
</comment>
<name>A0ABW5M7H9_9BACT</name>
<reference evidence="2" key="1">
    <citation type="journal article" date="2019" name="Int. J. Syst. Evol. Microbiol.">
        <title>The Global Catalogue of Microorganisms (GCM) 10K type strain sequencing project: providing services to taxonomists for standard genome sequencing and annotation.</title>
        <authorList>
            <consortium name="The Broad Institute Genomics Platform"/>
            <consortium name="The Broad Institute Genome Sequencing Center for Infectious Disease"/>
            <person name="Wu L."/>
            <person name="Ma J."/>
        </authorList>
    </citation>
    <scope>NUCLEOTIDE SEQUENCE [LARGE SCALE GENOMIC DNA]</scope>
    <source>
        <strain evidence="2">KCTC 42805</strain>
    </source>
</reference>
<proteinExistence type="predicted"/>